<dbReference type="EMBL" id="CP000511">
    <property type="protein sequence ID" value="ABM11945.1"/>
    <property type="molecule type" value="Genomic_DNA"/>
</dbReference>
<name>A1T445_MYCVP</name>
<dbReference type="Proteomes" id="UP000009159">
    <property type="component" value="Chromosome"/>
</dbReference>
<keyword evidence="2" id="KW-1185">Reference proteome</keyword>
<dbReference type="HOGENOM" id="CLU_095297_0_0_11"/>
<dbReference type="KEGG" id="mva:Mvan_1108"/>
<evidence type="ECO:0000313" key="1">
    <source>
        <dbReference type="EMBL" id="ABM11945.1"/>
    </source>
</evidence>
<accession>A1T445</accession>
<gene>
    <name evidence="1" type="ordered locus">Mvan_1108</name>
</gene>
<reference evidence="1" key="1">
    <citation type="submission" date="2006-12" db="EMBL/GenBank/DDBJ databases">
        <title>Complete sequence of Mycobacterium vanbaalenii PYR-1.</title>
        <authorList>
            <consortium name="US DOE Joint Genome Institute"/>
            <person name="Copeland A."/>
            <person name="Lucas S."/>
            <person name="Lapidus A."/>
            <person name="Barry K."/>
            <person name="Detter J.C."/>
            <person name="Glavina del Rio T."/>
            <person name="Hammon N."/>
            <person name="Israni S."/>
            <person name="Dalin E."/>
            <person name="Tice H."/>
            <person name="Pitluck S."/>
            <person name="Singan V."/>
            <person name="Schmutz J."/>
            <person name="Larimer F."/>
            <person name="Land M."/>
            <person name="Hauser L."/>
            <person name="Kyrpides N."/>
            <person name="Anderson I.J."/>
            <person name="Miller C."/>
            <person name="Richardson P."/>
        </authorList>
    </citation>
    <scope>NUCLEOTIDE SEQUENCE [LARGE SCALE GENOMIC DNA]</scope>
    <source>
        <strain evidence="1">PYR-1</strain>
    </source>
</reference>
<dbReference type="AlphaFoldDB" id="A1T445"/>
<dbReference type="eggNOG" id="ENOG5031GI6">
    <property type="taxonomic scope" value="Bacteria"/>
</dbReference>
<organism evidence="1 2">
    <name type="scientific">Mycolicibacterium vanbaalenii (strain DSM 7251 / JCM 13017 / BCRC 16820 / KCTC 9966 / NRRL B-24157 / PYR-1)</name>
    <name type="common">Mycobacterium vanbaalenii</name>
    <dbReference type="NCBI Taxonomy" id="350058"/>
    <lineage>
        <taxon>Bacteria</taxon>
        <taxon>Bacillati</taxon>
        <taxon>Actinomycetota</taxon>
        <taxon>Actinomycetes</taxon>
        <taxon>Mycobacteriales</taxon>
        <taxon>Mycobacteriaceae</taxon>
        <taxon>Mycolicibacterium</taxon>
    </lineage>
</organism>
<sequence length="255" mass="27729">MNTDHSETPRGSVEWDFPTLAFVWDPKSKAILAGSDRLASLSETDRSHSLAALRRRVTTFAQALDAGWLVTTAFFMVDDLYKSSFCDLRWSSGVGQYIEASAGAVLQELTRRGYVLHYVIDNTQPAANQLDTVAGASAVLRAAGLVVTGPQLMAMELMERDGVENRDAAAVARYRDEGHFVADKMIERCHVERRHSVYLNIDLDDDTPGLALDVALSKASAPGTIVVFRSQPPHAGSVARISVLPGVTLPNFDPA</sequence>
<evidence type="ECO:0000313" key="2">
    <source>
        <dbReference type="Proteomes" id="UP000009159"/>
    </source>
</evidence>
<protein>
    <submittedName>
        <fullName evidence="1">Uncharacterized protein</fullName>
    </submittedName>
</protein>
<dbReference type="STRING" id="350058.Mvan_1108"/>
<proteinExistence type="predicted"/>